<gene>
    <name evidence="1" type="ORF">SteCoe_1154</name>
</gene>
<proteinExistence type="predicted"/>
<evidence type="ECO:0000313" key="2">
    <source>
        <dbReference type="Proteomes" id="UP000187209"/>
    </source>
</evidence>
<dbReference type="EMBL" id="MPUH01000012">
    <property type="protein sequence ID" value="OMJ95399.1"/>
    <property type="molecule type" value="Genomic_DNA"/>
</dbReference>
<name>A0A1R2D299_9CILI</name>
<comment type="caution">
    <text evidence="1">The sequence shown here is derived from an EMBL/GenBank/DDBJ whole genome shotgun (WGS) entry which is preliminary data.</text>
</comment>
<organism evidence="1 2">
    <name type="scientific">Stentor coeruleus</name>
    <dbReference type="NCBI Taxonomy" id="5963"/>
    <lineage>
        <taxon>Eukaryota</taxon>
        <taxon>Sar</taxon>
        <taxon>Alveolata</taxon>
        <taxon>Ciliophora</taxon>
        <taxon>Postciliodesmatophora</taxon>
        <taxon>Heterotrichea</taxon>
        <taxon>Heterotrichida</taxon>
        <taxon>Stentoridae</taxon>
        <taxon>Stentor</taxon>
    </lineage>
</organism>
<protein>
    <submittedName>
        <fullName evidence="1">Uncharacterized protein</fullName>
    </submittedName>
</protein>
<accession>A0A1R2D299</accession>
<dbReference type="Proteomes" id="UP000187209">
    <property type="component" value="Unassembled WGS sequence"/>
</dbReference>
<dbReference type="OrthoDB" id="325827at2759"/>
<evidence type="ECO:0000313" key="1">
    <source>
        <dbReference type="EMBL" id="OMJ95399.1"/>
    </source>
</evidence>
<reference evidence="1 2" key="1">
    <citation type="submission" date="2016-11" db="EMBL/GenBank/DDBJ databases">
        <title>The macronuclear genome of Stentor coeruleus: a giant cell with tiny introns.</title>
        <authorList>
            <person name="Slabodnick M."/>
            <person name="Ruby J.G."/>
            <person name="Reiff S.B."/>
            <person name="Swart E.C."/>
            <person name="Gosai S."/>
            <person name="Prabakaran S."/>
            <person name="Witkowska E."/>
            <person name="Larue G.E."/>
            <person name="Fisher S."/>
            <person name="Freeman R.M."/>
            <person name="Gunawardena J."/>
            <person name="Chu W."/>
            <person name="Stover N.A."/>
            <person name="Gregory B.D."/>
            <person name="Nowacki M."/>
            <person name="Derisi J."/>
            <person name="Roy S.W."/>
            <person name="Marshall W.F."/>
            <person name="Sood P."/>
        </authorList>
    </citation>
    <scope>NUCLEOTIDE SEQUENCE [LARGE SCALE GENOMIC DNA]</scope>
    <source>
        <strain evidence="1">WM001</strain>
    </source>
</reference>
<sequence>MNKEPQKNRQNKNYSFRSPNISEFSIYLDNSMPKRNPNRVKKNQSILSTRDHSLYRNLTPTHIVEAFKHKTSFIKSPKNQEHINNKAQDCLCESLPKITNRPHLQKKLEIDVNSFKKNRKQDSIVKIEHIYLPSRSKSTLNSNSVNLPKIKKQGDNLNELQEFFIEFHNKSKFLLSQLEASVFGKKL</sequence>
<dbReference type="AlphaFoldDB" id="A0A1R2D299"/>
<keyword evidence="2" id="KW-1185">Reference proteome</keyword>